<keyword evidence="3" id="KW-0690">Ribosome biogenesis</keyword>
<proteinExistence type="inferred from homology"/>
<dbReference type="PANTHER" id="PTHR13028">
    <property type="entry name" value="RRNA PROCESSING PROTEIN EBNA1-BINDING PROTEIN-RELATED"/>
    <property type="match status" value="1"/>
</dbReference>
<evidence type="ECO:0000256" key="1">
    <source>
        <dbReference type="ARBA" id="ARBA00004604"/>
    </source>
</evidence>
<feature type="compositionally biased region" description="Acidic residues" evidence="6">
    <location>
        <begin position="23"/>
        <end position="37"/>
    </location>
</feature>
<dbReference type="EMBL" id="AAYY01000011">
    <property type="protein sequence ID" value="EDP42427.1"/>
    <property type="molecule type" value="Genomic_DNA"/>
</dbReference>
<comment type="caution">
    <text evidence="7">The sequence shown here is derived from an EMBL/GenBank/DDBJ whole genome shotgun (WGS) entry which is preliminary data.</text>
</comment>
<sequence length="560" mass="63455">MAKRQAHHVQPAEKGKSKQEASILEDEEALHEGEDEAGISQQGLDRLMRALGPDDLSEMDRAMLRQMSLQGNDEESDEGNEDDEDLIDDEAEEVDGEDDDDEDDEDGKDLIDDEAEEVDGENDDEEDNEDDDDLIDDEAEEVDGENDDEEDNEDDDDLIDDEAEEVDGEDDDDEDDEDDKDLIDNEAEEVDGENDDEEDNEDDDDLIDDEAEEVDGEDDNDDEDDDDEEDNADEQDEREDMTSTRASAPKDSLAASILRSGLVPQEEDDEEEEEEDEEEEDENGDTSIPLDAVPTTATLSEEALASRYHRIRINNTDALRRIYEDIRLGGGPGSSSKMPWIETMVVVHDKAIKDEVPDAQNDLDRELAFYRQSLAAATRGRTLVLEANVPFTRPSDYFAEMVKTDEHMERVRQRLLDESAGIKASENAKRQRELKKYGKKIQTEKLLERQRNKREIEDKVNSLKRKRQSGMGLDDDEFDVQLEEALGERKAARHTSAPKMSRQRRNEKFGFGGKKRHNKSNTADSTDQFGKAARRKPGGGPRPKSKKPQRPGKSRRAARR</sequence>
<dbReference type="OMA" id="WIETMRI"/>
<name>A8Q821_MALGO</name>
<accession>A8Q821</accession>
<dbReference type="GO" id="GO:0030687">
    <property type="term" value="C:preribosome, large subunit precursor"/>
    <property type="evidence" value="ECO:0007669"/>
    <property type="project" value="TreeGrafter"/>
</dbReference>
<dbReference type="GO" id="GO:0005730">
    <property type="term" value="C:nucleolus"/>
    <property type="evidence" value="ECO:0007669"/>
    <property type="project" value="UniProtKB-SubCell"/>
</dbReference>
<evidence type="ECO:0000256" key="6">
    <source>
        <dbReference type="SAM" id="MobiDB-lite"/>
    </source>
</evidence>
<comment type="similarity">
    <text evidence="2">Belongs to the EBP2 family.</text>
</comment>
<dbReference type="InParanoid" id="A8Q821"/>
<feature type="compositionally biased region" description="Acidic residues" evidence="6">
    <location>
        <begin position="265"/>
        <end position="284"/>
    </location>
</feature>
<evidence type="ECO:0000256" key="4">
    <source>
        <dbReference type="ARBA" id="ARBA00023054"/>
    </source>
</evidence>
<feature type="compositionally biased region" description="Basic and acidic residues" evidence="6">
    <location>
        <begin position="10"/>
        <end position="19"/>
    </location>
</feature>
<keyword evidence="8" id="KW-1185">Reference proteome</keyword>
<dbReference type="GO" id="GO:0042273">
    <property type="term" value="P:ribosomal large subunit biogenesis"/>
    <property type="evidence" value="ECO:0007669"/>
    <property type="project" value="TreeGrafter"/>
</dbReference>
<feature type="compositionally biased region" description="Basic residues" evidence="6">
    <location>
        <begin position="532"/>
        <end position="560"/>
    </location>
</feature>
<dbReference type="GO" id="GO:0006364">
    <property type="term" value="P:rRNA processing"/>
    <property type="evidence" value="ECO:0007669"/>
    <property type="project" value="TreeGrafter"/>
</dbReference>
<evidence type="ECO:0008006" key="9">
    <source>
        <dbReference type="Google" id="ProtNLM"/>
    </source>
</evidence>
<keyword evidence="5" id="KW-0539">Nucleus</keyword>
<dbReference type="Pfam" id="PF05890">
    <property type="entry name" value="Ebp2"/>
    <property type="match status" value="1"/>
</dbReference>
<dbReference type="RefSeq" id="XP_001729641.1">
    <property type="nucleotide sequence ID" value="XM_001729589.1"/>
</dbReference>
<organism evidence="7 8">
    <name type="scientific">Malassezia globosa (strain ATCC MYA-4612 / CBS 7966)</name>
    <name type="common">Dandruff-associated fungus</name>
    <dbReference type="NCBI Taxonomy" id="425265"/>
    <lineage>
        <taxon>Eukaryota</taxon>
        <taxon>Fungi</taxon>
        <taxon>Dikarya</taxon>
        <taxon>Basidiomycota</taxon>
        <taxon>Ustilaginomycotina</taxon>
        <taxon>Malasseziomycetes</taxon>
        <taxon>Malasseziales</taxon>
        <taxon>Malasseziaceae</taxon>
        <taxon>Malassezia</taxon>
    </lineage>
</organism>
<gene>
    <name evidence="7" type="ORF">MGL_3185</name>
</gene>
<reference evidence="7 8" key="1">
    <citation type="journal article" date="2007" name="Proc. Natl. Acad. Sci. U.S.A.">
        <title>Dandruff-associated Malassezia genomes reveal convergent and divergent virulence traits shared with plant and human fungal pathogens.</title>
        <authorList>
            <person name="Xu J."/>
            <person name="Saunders C.W."/>
            <person name="Hu P."/>
            <person name="Grant R.A."/>
            <person name="Boekhout T."/>
            <person name="Kuramae E.E."/>
            <person name="Kronstad J.W."/>
            <person name="Deangelis Y.M."/>
            <person name="Reeder N.L."/>
            <person name="Johnstone K.R."/>
            <person name="Leland M."/>
            <person name="Fieno A.M."/>
            <person name="Begley W.M."/>
            <person name="Sun Y."/>
            <person name="Lacey M.P."/>
            <person name="Chaudhary T."/>
            <person name="Keough T."/>
            <person name="Chu L."/>
            <person name="Sears R."/>
            <person name="Yuan B."/>
            <person name="Dawson T.L.Jr."/>
        </authorList>
    </citation>
    <scope>NUCLEOTIDE SEQUENCE [LARGE SCALE GENOMIC DNA]</scope>
    <source>
        <strain evidence="8">ATCC MYA-4612 / CBS 7966</strain>
    </source>
</reference>
<dbReference type="KEGG" id="mgl:MGL_3185"/>
<evidence type="ECO:0000313" key="8">
    <source>
        <dbReference type="Proteomes" id="UP000008837"/>
    </source>
</evidence>
<evidence type="ECO:0000256" key="2">
    <source>
        <dbReference type="ARBA" id="ARBA00007336"/>
    </source>
</evidence>
<feature type="region of interest" description="Disordered" evidence="6">
    <location>
        <begin position="488"/>
        <end position="560"/>
    </location>
</feature>
<dbReference type="STRING" id="425265.A8Q821"/>
<dbReference type="PANTHER" id="PTHR13028:SF0">
    <property type="entry name" value="RRNA-PROCESSING PROTEIN EBP2-RELATED"/>
    <property type="match status" value="1"/>
</dbReference>
<evidence type="ECO:0000256" key="5">
    <source>
        <dbReference type="ARBA" id="ARBA00023242"/>
    </source>
</evidence>
<evidence type="ECO:0000313" key="7">
    <source>
        <dbReference type="EMBL" id="EDP42427.1"/>
    </source>
</evidence>
<evidence type="ECO:0000256" key="3">
    <source>
        <dbReference type="ARBA" id="ARBA00022517"/>
    </source>
</evidence>
<dbReference type="Proteomes" id="UP000008837">
    <property type="component" value="Unassembled WGS sequence"/>
</dbReference>
<dbReference type="OrthoDB" id="443772at2759"/>
<keyword evidence="4" id="KW-0175">Coiled coil</keyword>
<dbReference type="AlphaFoldDB" id="A8Q821"/>
<dbReference type="InterPro" id="IPR008610">
    <property type="entry name" value="Ebp2"/>
</dbReference>
<protein>
    <recommendedName>
        <fullName evidence="9">Ebp2-domain-containing protein</fullName>
    </recommendedName>
</protein>
<dbReference type="VEuPathDB" id="FungiDB:MGL_3185"/>
<feature type="compositionally biased region" description="Acidic residues" evidence="6">
    <location>
        <begin position="72"/>
        <end position="239"/>
    </location>
</feature>
<feature type="region of interest" description="Disordered" evidence="6">
    <location>
        <begin position="1"/>
        <end position="294"/>
    </location>
</feature>
<comment type="subcellular location">
    <subcellularLocation>
        <location evidence="1">Nucleus</location>
        <location evidence="1">Nucleolus</location>
    </subcellularLocation>
</comment>
<dbReference type="GeneID" id="5853947"/>
<dbReference type="GO" id="GO:0034399">
    <property type="term" value="C:nuclear periphery"/>
    <property type="evidence" value="ECO:0007669"/>
    <property type="project" value="TreeGrafter"/>
</dbReference>